<evidence type="ECO:0000313" key="1">
    <source>
        <dbReference type="EMBL" id="EJD35660.1"/>
    </source>
</evidence>
<protein>
    <submittedName>
        <fullName evidence="1">Uncharacterized protein</fullName>
    </submittedName>
</protein>
<gene>
    <name evidence="1" type="ORF">AURDEDRAFT_175307</name>
</gene>
<dbReference type="InParanoid" id="J0D8L9"/>
<sequence length="126" mass="13459">MECIGYWRLGIVSSESQQFVRAQSPASQRAPPGPLRPPLRRARTVSISRAPRQDVAGTLFGLHAGASLVNDLVRARAAAVDAPRRGAGCAPTLIRVADWIFGPALSLLVTELTRQAFTRNASGAEI</sequence>
<dbReference type="EMBL" id="JH687884">
    <property type="protein sequence ID" value="EJD35660.1"/>
    <property type="molecule type" value="Genomic_DNA"/>
</dbReference>
<proteinExistence type="predicted"/>
<dbReference type="KEGG" id="adl:AURDEDRAFT_175307"/>
<name>J0D8L9_AURST</name>
<keyword evidence="2" id="KW-1185">Reference proteome</keyword>
<accession>J0D8L9</accession>
<dbReference type="Proteomes" id="UP000006514">
    <property type="component" value="Unassembled WGS sequence"/>
</dbReference>
<evidence type="ECO:0000313" key="2">
    <source>
        <dbReference type="Proteomes" id="UP000006514"/>
    </source>
</evidence>
<reference evidence="2" key="1">
    <citation type="journal article" date="2012" name="Science">
        <title>The Paleozoic origin of enzymatic lignin decomposition reconstructed from 31 fungal genomes.</title>
        <authorList>
            <person name="Floudas D."/>
            <person name="Binder M."/>
            <person name="Riley R."/>
            <person name="Barry K."/>
            <person name="Blanchette R.A."/>
            <person name="Henrissat B."/>
            <person name="Martinez A.T."/>
            <person name="Otillar R."/>
            <person name="Spatafora J.W."/>
            <person name="Yadav J.S."/>
            <person name="Aerts A."/>
            <person name="Benoit I."/>
            <person name="Boyd A."/>
            <person name="Carlson A."/>
            <person name="Copeland A."/>
            <person name="Coutinho P.M."/>
            <person name="de Vries R.P."/>
            <person name="Ferreira P."/>
            <person name="Findley K."/>
            <person name="Foster B."/>
            <person name="Gaskell J."/>
            <person name="Glotzer D."/>
            <person name="Gorecki P."/>
            <person name="Heitman J."/>
            <person name="Hesse C."/>
            <person name="Hori C."/>
            <person name="Igarashi K."/>
            <person name="Jurgens J.A."/>
            <person name="Kallen N."/>
            <person name="Kersten P."/>
            <person name="Kohler A."/>
            <person name="Kuees U."/>
            <person name="Kumar T.K.A."/>
            <person name="Kuo A."/>
            <person name="LaButti K."/>
            <person name="Larrondo L.F."/>
            <person name="Lindquist E."/>
            <person name="Ling A."/>
            <person name="Lombard V."/>
            <person name="Lucas S."/>
            <person name="Lundell T."/>
            <person name="Martin R."/>
            <person name="McLaughlin D.J."/>
            <person name="Morgenstern I."/>
            <person name="Morin E."/>
            <person name="Murat C."/>
            <person name="Nagy L.G."/>
            <person name="Nolan M."/>
            <person name="Ohm R.A."/>
            <person name="Patyshakuliyeva A."/>
            <person name="Rokas A."/>
            <person name="Ruiz-Duenas F.J."/>
            <person name="Sabat G."/>
            <person name="Salamov A."/>
            <person name="Samejima M."/>
            <person name="Schmutz J."/>
            <person name="Slot J.C."/>
            <person name="St John F."/>
            <person name="Stenlid J."/>
            <person name="Sun H."/>
            <person name="Sun S."/>
            <person name="Syed K."/>
            <person name="Tsang A."/>
            <person name="Wiebenga A."/>
            <person name="Young D."/>
            <person name="Pisabarro A."/>
            <person name="Eastwood D.C."/>
            <person name="Martin F."/>
            <person name="Cullen D."/>
            <person name="Grigoriev I.V."/>
            <person name="Hibbett D.S."/>
        </authorList>
    </citation>
    <scope>NUCLEOTIDE SEQUENCE [LARGE SCALE GENOMIC DNA]</scope>
    <source>
        <strain evidence="2">TFB10046</strain>
    </source>
</reference>
<organism evidence="1 2">
    <name type="scientific">Auricularia subglabra (strain TFB-10046 / SS5)</name>
    <name type="common">White-rot fungus</name>
    <name type="synonym">Auricularia delicata (strain TFB10046)</name>
    <dbReference type="NCBI Taxonomy" id="717982"/>
    <lineage>
        <taxon>Eukaryota</taxon>
        <taxon>Fungi</taxon>
        <taxon>Dikarya</taxon>
        <taxon>Basidiomycota</taxon>
        <taxon>Agaricomycotina</taxon>
        <taxon>Agaricomycetes</taxon>
        <taxon>Auriculariales</taxon>
        <taxon>Auriculariaceae</taxon>
        <taxon>Auricularia</taxon>
    </lineage>
</organism>
<dbReference type="AlphaFoldDB" id="J0D8L9"/>